<dbReference type="EMBL" id="JAXCLX010000002">
    <property type="protein sequence ID" value="MDY0872892.1"/>
    <property type="molecule type" value="Genomic_DNA"/>
</dbReference>
<feature type="transmembrane region" description="Helical" evidence="1">
    <location>
        <begin position="21"/>
        <end position="40"/>
    </location>
</feature>
<protein>
    <submittedName>
        <fullName evidence="3">Fatty acid desaturase</fullName>
        <ecNumber evidence="3">1.14.19.-</ecNumber>
    </submittedName>
</protein>
<evidence type="ECO:0000256" key="1">
    <source>
        <dbReference type="SAM" id="Phobius"/>
    </source>
</evidence>
<dbReference type="Pfam" id="PF00487">
    <property type="entry name" value="FA_desaturase"/>
    <property type="match status" value="1"/>
</dbReference>
<name>A0ABU5DZY0_9PROT</name>
<proteinExistence type="predicted"/>
<keyword evidence="1" id="KW-0472">Membrane</keyword>
<reference evidence="3 4" key="1">
    <citation type="journal article" date="2013" name="Antonie Van Leeuwenhoek">
        <title>Dongia rigui sp. nov., isolated from freshwater of a large wetland in Korea.</title>
        <authorList>
            <person name="Baik K.S."/>
            <person name="Hwang Y.M."/>
            <person name="Choi J.S."/>
            <person name="Kwon J."/>
            <person name="Seong C.N."/>
        </authorList>
    </citation>
    <scope>NUCLEOTIDE SEQUENCE [LARGE SCALE GENOMIC DNA]</scope>
    <source>
        <strain evidence="3 4">04SU4-P</strain>
    </source>
</reference>
<comment type="caution">
    <text evidence="3">The sequence shown here is derived from an EMBL/GenBank/DDBJ whole genome shotgun (WGS) entry which is preliminary data.</text>
</comment>
<accession>A0ABU5DZY0</accession>
<sequence>MIDRPITALETARFGRINRRLFGFYAASSLAAFFLLPLAVHLGGPVWAWALLPLALIANGYWATLHEAIHGQLFAGAEVNRRGGRVLAILWGSSFRLLRFGHLMHHRFNRHKLDRPDSYDPKRTGAGIARLRFFAEIFCGLYIIEVLTPLLYLLPRSVVGRIVRSLYSGDETPMPRLRSLAEQALAGPKGIAEIRQDALLSAALIALALLAWGPYWPAFAAFLLGRGFLVSFLDNVYHFHTPLDEVDYAYNLSLPRPLQALFLNMNMHRVHHRRMHLPWWQLPRQFTLEREHFDASLMRGALRQLTGPAPVATPPQR</sequence>
<keyword evidence="1" id="KW-1133">Transmembrane helix</keyword>
<dbReference type="CDD" id="cd01060">
    <property type="entry name" value="Membrane-FADS-like"/>
    <property type="match status" value="1"/>
</dbReference>
<feature type="transmembrane region" description="Helical" evidence="1">
    <location>
        <begin position="133"/>
        <end position="154"/>
    </location>
</feature>
<keyword evidence="4" id="KW-1185">Reference proteome</keyword>
<dbReference type="EC" id="1.14.19.-" evidence="3"/>
<feature type="transmembrane region" description="Helical" evidence="1">
    <location>
        <begin position="199"/>
        <end position="228"/>
    </location>
</feature>
<evidence type="ECO:0000313" key="4">
    <source>
        <dbReference type="Proteomes" id="UP001271769"/>
    </source>
</evidence>
<feature type="domain" description="Fatty acid desaturase" evidence="2">
    <location>
        <begin position="48"/>
        <end position="294"/>
    </location>
</feature>
<evidence type="ECO:0000313" key="3">
    <source>
        <dbReference type="EMBL" id="MDY0872892.1"/>
    </source>
</evidence>
<organism evidence="3 4">
    <name type="scientific">Dongia rigui</name>
    <dbReference type="NCBI Taxonomy" id="940149"/>
    <lineage>
        <taxon>Bacteria</taxon>
        <taxon>Pseudomonadati</taxon>
        <taxon>Pseudomonadota</taxon>
        <taxon>Alphaproteobacteria</taxon>
        <taxon>Rhodospirillales</taxon>
        <taxon>Dongiaceae</taxon>
        <taxon>Dongia</taxon>
    </lineage>
</organism>
<dbReference type="RefSeq" id="WP_320501363.1">
    <property type="nucleotide sequence ID" value="NZ_JAXCLX010000002.1"/>
</dbReference>
<keyword evidence="1" id="KW-0812">Transmembrane</keyword>
<dbReference type="Proteomes" id="UP001271769">
    <property type="component" value="Unassembled WGS sequence"/>
</dbReference>
<keyword evidence="3" id="KW-0560">Oxidoreductase</keyword>
<gene>
    <name evidence="3" type="ORF">SMD31_13200</name>
</gene>
<evidence type="ECO:0000259" key="2">
    <source>
        <dbReference type="Pfam" id="PF00487"/>
    </source>
</evidence>
<dbReference type="InterPro" id="IPR005804">
    <property type="entry name" value="FA_desaturase_dom"/>
</dbReference>
<dbReference type="GO" id="GO:0016491">
    <property type="term" value="F:oxidoreductase activity"/>
    <property type="evidence" value="ECO:0007669"/>
    <property type="project" value="UniProtKB-KW"/>
</dbReference>